<organism evidence="2 3">
    <name type="scientific">Streptomyces millisiae</name>
    <dbReference type="NCBI Taxonomy" id="3075542"/>
    <lineage>
        <taxon>Bacteria</taxon>
        <taxon>Bacillati</taxon>
        <taxon>Actinomycetota</taxon>
        <taxon>Actinomycetes</taxon>
        <taxon>Kitasatosporales</taxon>
        <taxon>Streptomycetaceae</taxon>
        <taxon>Streptomyces</taxon>
    </lineage>
</organism>
<dbReference type="Proteomes" id="UP001183420">
    <property type="component" value="Unassembled WGS sequence"/>
</dbReference>
<protein>
    <submittedName>
        <fullName evidence="2">Thiamine ABC transporter substrate-binding protein</fullName>
    </submittedName>
</protein>
<dbReference type="PANTHER" id="PTHR30006:SF2">
    <property type="entry name" value="ABC TRANSPORTER SUBSTRATE-BINDING PROTEIN"/>
    <property type="match status" value="1"/>
</dbReference>
<gene>
    <name evidence="2" type="ORF">RNC47_23230</name>
</gene>
<evidence type="ECO:0000256" key="1">
    <source>
        <dbReference type="ARBA" id="ARBA00022729"/>
    </source>
</evidence>
<dbReference type="Pfam" id="PF13343">
    <property type="entry name" value="SBP_bac_6"/>
    <property type="match status" value="1"/>
</dbReference>
<sequence>MHPSHPGRAMRRAATLATALGLTLLTACGGSEDAAGPGDSEGAGGDEVTLVTHDSFEVPQEVLDAFTAETGYQVEVLRGGDAGVVVNQAVLSRGNPQGDVLFGVDNTLLSRALDAGVFVPHEAAGLAEVPEEFQLDAGEHRVTPVDTGDVCVNYDRGYFAEHDLTPPETLDDLTDPAYRDLLVVENAATSSPGLGFLLATVDAYGEDGWQEYWQRLAENGVEVVDGWEQAYYERFSGAGGSSGDRPLVVSYASSPPAEVAFGGGEELPDEAPTGVATGTCFRQIEFAGLLDGAANPEGGRALLDFLLSDAFQRELPMSMFVNPVREGTELPEVFTRYGATVAEPWSVEPTAIAEHREDWVDEWTSLVVR</sequence>
<dbReference type="SUPFAM" id="SSF53850">
    <property type="entry name" value="Periplasmic binding protein-like II"/>
    <property type="match status" value="1"/>
</dbReference>
<dbReference type="InterPro" id="IPR005948">
    <property type="entry name" value="ThiB-like"/>
</dbReference>
<evidence type="ECO:0000313" key="3">
    <source>
        <dbReference type="Proteomes" id="UP001183420"/>
    </source>
</evidence>
<dbReference type="NCBIfam" id="TIGR01254">
    <property type="entry name" value="sfuA"/>
    <property type="match status" value="1"/>
</dbReference>
<comment type="caution">
    <text evidence="2">The sequence shown here is derived from an EMBL/GenBank/DDBJ whole genome shotgun (WGS) entry which is preliminary data.</text>
</comment>
<reference evidence="3" key="1">
    <citation type="submission" date="2023-07" db="EMBL/GenBank/DDBJ databases">
        <title>30 novel species of actinomycetes from the DSMZ collection.</title>
        <authorList>
            <person name="Nouioui I."/>
        </authorList>
    </citation>
    <scope>NUCLEOTIDE SEQUENCE [LARGE SCALE GENOMIC DNA]</scope>
    <source>
        <strain evidence="3">DSM 44918</strain>
    </source>
</reference>
<accession>A0ABU2LUH7</accession>
<evidence type="ECO:0000313" key="2">
    <source>
        <dbReference type="EMBL" id="MDT0321248.1"/>
    </source>
</evidence>
<keyword evidence="1" id="KW-0732">Signal</keyword>
<proteinExistence type="predicted"/>
<dbReference type="CDD" id="cd13545">
    <property type="entry name" value="PBP2_TbpA"/>
    <property type="match status" value="1"/>
</dbReference>
<dbReference type="EMBL" id="JAVREM010000036">
    <property type="protein sequence ID" value="MDT0321248.1"/>
    <property type="molecule type" value="Genomic_DNA"/>
</dbReference>
<name>A0ABU2LUH7_9ACTN</name>
<dbReference type="Gene3D" id="3.40.190.10">
    <property type="entry name" value="Periplasmic binding protein-like II"/>
    <property type="match status" value="2"/>
</dbReference>
<dbReference type="PANTHER" id="PTHR30006">
    <property type="entry name" value="THIAMINE-BINDING PERIPLASMIC PROTEIN-RELATED"/>
    <property type="match status" value="1"/>
</dbReference>
<keyword evidence="3" id="KW-1185">Reference proteome</keyword>